<evidence type="ECO:0008006" key="5">
    <source>
        <dbReference type="Google" id="ProtNLM"/>
    </source>
</evidence>
<dbReference type="OrthoDB" id="4153866at2759"/>
<accession>W2S746</accession>
<dbReference type="GO" id="GO:0006629">
    <property type="term" value="P:lipid metabolic process"/>
    <property type="evidence" value="ECO:0007669"/>
    <property type="project" value="InterPro"/>
</dbReference>
<name>W2S746_CYPE1</name>
<dbReference type="AlphaFoldDB" id="W2S746"/>
<dbReference type="InterPro" id="IPR051236">
    <property type="entry name" value="HAT_RTT109-like"/>
</dbReference>
<protein>
    <recommendedName>
        <fullName evidence="5">Altered inheritance of mitochondria protein 6</fullName>
    </recommendedName>
</protein>
<feature type="signal peptide" evidence="2">
    <location>
        <begin position="1"/>
        <end position="17"/>
    </location>
</feature>
<evidence type="ECO:0000313" key="3">
    <source>
        <dbReference type="EMBL" id="ETN44502.1"/>
    </source>
</evidence>
<dbReference type="InterPro" id="IPR017946">
    <property type="entry name" value="PLC-like_Pdiesterase_TIM-brl"/>
</dbReference>
<reference evidence="3 4" key="1">
    <citation type="submission" date="2013-03" db="EMBL/GenBank/DDBJ databases">
        <title>The Genome Sequence of Phialophora europaea CBS 101466.</title>
        <authorList>
            <consortium name="The Broad Institute Genomics Platform"/>
            <person name="Cuomo C."/>
            <person name="de Hoog S."/>
            <person name="Gorbushina A."/>
            <person name="Walker B."/>
            <person name="Young S.K."/>
            <person name="Zeng Q."/>
            <person name="Gargeya S."/>
            <person name="Fitzgerald M."/>
            <person name="Haas B."/>
            <person name="Abouelleil A."/>
            <person name="Allen A.W."/>
            <person name="Alvarado L."/>
            <person name="Arachchi H.M."/>
            <person name="Berlin A.M."/>
            <person name="Chapman S.B."/>
            <person name="Gainer-Dewar J."/>
            <person name="Goldberg J."/>
            <person name="Griggs A."/>
            <person name="Gujja S."/>
            <person name="Hansen M."/>
            <person name="Howarth C."/>
            <person name="Imamovic A."/>
            <person name="Ireland A."/>
            <person name="Larimer J."/>
            <person name="McCowan C."/>
            <person name="Murphy C."/>
            <person name="Pearson M."/>
            <person name="Poon T.W."/>
            <person name="Priest M."/>
            <person name="Roberts A."/>
            <person name="Saif S."/>
            <person name="Shea T."/>
            <person name="Sisk P."/>
            <person name="Sykes S."/>
            <person name="Wortman J."/>
            <person name="Nusbaum C."/>
            <person name="Birren B."/>
        </authorList>
    </citation>
    <scope>NUCLEOTIDE SEQUENCE [LARGE SCALE GENOMIC DNA]</scope>
    <source>
        <strain evidence="3 4">CBS 101466</strain>
    </source>
</reference>
<dbReference type="InParanoid" id="W2S746"/>
<gene>
    <name evidence="3" type="ORF">HMPREF1541_10172</name>
</gene>
<keyword evidence="4" id="KW-1185">Reference proteome</keyword>
<evidence type="ECO:0000313" key="4">
    <source>
        <dbReference type="Proteomes" id="UP000030752"/>
    </source>
</evidence>
<organism evidence="3 4">
    <name type="scientific">Cyphellophora europaea (strain CBS 101466)</name>
    <name type="common">Phialophora europaea</name>
    <dbReference type="NCBI Taxonomy" id="1220924"/>
    <lineage>
        <taxon>Eukaryota</taxon>
        <taxon>Fungi</taxon>
        <taxon>Dikarya</taxon>
        <taxon>Ascomycota</taxon>
        <taxon>Pezizomycotina</taxon>
        <taxon>Eurotiomycetes</taxon>
        <taxon>Chaetothyriomycetidae</taxon>
        <taxon>Chaetothyriales</taxon>
        <taxon>Cyphellophoraceae</taxon>
        <taxon>Cyphellophora</taxon>
    </lineage>
</organism>
<dbReference type="SUPFAM" id="SSF51695">
    <property type="entry name" value="PLC-like phosphodiesterases"/>
    <property type="match status" value="1"/>
</dbReference>
<dbReference type="HOGENOM" id="CLU_031561_1_0_1"/>
<dbReference type="GO" id="GO:0008081">
    <property type="term" value="F:phosphoric diester hydrolase activity"/>
    <property type="evidence" value="ECO:0007669"/>
    <property type="project" value="InterPro"/>
</dbReference>
<dbReference type="PANTHER" id="PTHR31571">
    <property type="entry name" value="ALTERED INHERITANCE OF MITOCHONDRIA PROTEIN 6"/>
    <property type="match status" value="1"/>
</dbReference>
<evidence type="ECO:0000256" key="2">
    <source>
        <dbReference type="SAM" id="SignalP"/>
    </source>
</evidence>
<comment type="similarity">
    <text evidence="1">Belongs to the AIM6 family.</text>
</comment>
<dbReference type="EMBL" id="KB822714">
    <property type="protein sequence ID" value="ETN44502.1"/>
    <property type="molecule type" value="Genomic_DNA"/>
</dbReference>
<dbReference type="Proteomes" id="UP000030752">
    <property type="component" value="Unassembled WGS sequence"/>
</dbReference>
<dbReference type="GeneID" id="19977511"/>
<dbReference type="RefSeq" id="XP_008713065.1">
    <property type="nucleotide sequence ID" value="XM_008714843.1"/>
</dbReference>
<dbReference type="STRING" id="1220924.W2S746"/>
<feature type="chain" id="PRO_5004824151" description="Altered inheritance of mitochondria protein 6" evidence="2">
    <location>
        <begin position="18"/>
        <end position="323"/>
    </location>
</feature>
<sequence length="323" mass="34529">MHPHSLPVLALLGPALSAPVLSTPALPVSNALQNILDNTDNSELYTYPTALTQGIIPKPIHSHNDYWRPIPFYSALAVGAASIEADVWLFDDTLLVGHEEAALTPVRTFDSLYIQPILDVLSQTNPANSPYVDASAKPNGVFDTASGQTLFLFVDVKTDGPETWPYVVQALAPLRSAGYLTTFNGTGVTQGPVTVIGTGNTPQANFTTDAPRDYFLDANLALLSDEQSNITAAVSPVASTQFSRYVGEINGTEFNATQLGIVREQIGVAAERGILARYWDTPGWPVGTRNAVWRTLIEEGVGLLNADDLAAAAGYVGTTEPFQ</sequence>
<dbReference type="FunCoup" id="W2S746">
    <property type="interactions" value="7"/>
</dbReference>
<evidence type="ECO:0000256" key="1">
    <source>
        <dbReference type="ARBA" id="ARBA00008858"/>
    </source>
</evidence>
<dbReference type="VEuPathDB" id="FungiDB:HMPREF1541_10172"/>
<dbReference type="eggNOG" id="ENOG502RXNI">
    <property type="taxonomic scope" value="Eukaryota"/>
</dbReference>
<proteinExistence type="inferred from homology"/>
<dbReference type="PANTHER" id="PTHR31571:SF5">
    <property type="entry name" value="ALTERED INHERITANCE OF MITOCHONDRIA PROTEIN 6"/>
    <property type="match status" value="1"/>
</dbReference>
<keyword evidence="2" id="KW-0732">Signal</keyword>